<proteinExistence type="predicted"/>
<dbReference type="AlphaFoldDB" id="A0A2P8FZ92"/>
<keyword evidence="2" id="KW-1185">Reference proteome</keyword>
<evidence type="ECO:0000313" key="2">
    <source>
        <dbReference type="Proteomes" id="UP000240978"/>
    </source>
</evidence>
<accession>A0A2P8FZ92</accession>
<comment type="caution">
    <text evidence="1">The sequence shown here is derived from an EMBL/GenBank/DDBJ whole genome shotgun (WGS) entry which is preliminary data.</text>
</comment>
<dbReference type="EMBL" id="PYGK01000010">
    <property type="protein sequence ID" value="PSL27027.1"/>
    <property type="molecule type" value="Genomic_DNA"/>
</dbReference>
<evidence type="ECO:0000313" key="1">
    <source>
        <dbReference type="EMBL" id="PSL27027.1"/>
    </source>
</evidence>
<sequence>MNEAWVNGQTTAVQYMDYSATGTAEYYKRLNDTGDKQLQTIGSGRK</sequence>
<dbReference type="Proteomes" id="UP000240978">
    <property type="component" value="Unassembled WGS sequence"/>
</dbReference>
<gene>
    <name evidence="1" type="ORF">CLV42_110181</name>
</gene>
<organism evidence="1 2">
    <name type="scientific">Chitinophaga ginsengisoli</name>
    <dbReference type="NCBI Taxonomy" id="363837"/>
    <lineage>
        <taxon>Bacteria</taxon>
        <taxon>Pseudomonadati</taxon>
        <taxon>Bacteroidota</taxon>
        <taxon>Chitinophagia</taxon>
        <taxon>Chitinophagales</taxon>
        <taxon>Chitinophagaceae</taxon>
        <taxon>Chitinophaga</taxon>
    </lineage>
</organism>
<reference evidence="1 2" key="1">
    <citation type="submission" date="2018-03" db="EMBL/GenBank/DDBJ databases">
        <title>Genomic Encyclopedia of Archaeal and Bacterial Type Strains, Phase II (KMG-II): from individual species to whole genera.</title>
        <authorList>
            <person name="Goeker M."/>
        </authorList>
    </citation>
    <scope>NUCLEOTIDE SEQUENCE [LARGE SCALE GENOMIC DNA]</scope>
    <source>
        <strain evidence="1 2">DSM 18107</strain>
    </source>
</reference>
<protein>
    <submittedName>
        <fullName evidence="1">Uncharacterized protein</fullName>
    </submittedName>
</protein>
<name>A0A2P8FZ92_9BACT</name>